<organism evidence="2 3">
    <name type="scientific">Citrobacter murliniae</name>
    <dbReference type="NCBI Taxonomy" id="67829"/>
    <lineage>
        <taxon>Bacteria</taxon>
        <taxon>Pseudomonadati</taxon>
        <taxon>Pseudomonadota</taxon>
        <taxon>Gammaproteobacteria</taxon>
        <taxon>Enterobacterales</taxon>
        <taxon>Enterobacteriaceae</taxon>
        <taxon>Citrobacter</taxon>
        <taxon>Citrobacter freundii complex</taxon>
    </lineage>
</organism>
<dbReference type="EMBL" id="QFVP01000011">
    <property type="protein sequence ID" value="THE36021.1"/>
    <property type="molecule type" value="Genomic_DNA"/>
</dbReference>
<keyword evidence="1" id="KW-1133">Transmembrane helix</keyword>
<comment type="caution">
    <text evidence="2">The sequence shown here is derived from an EMBL/GenBank/DDBJ whole genome shotgun (WGS) entry which is preliminary data.</text>
</comment>
<dbReference type="Proteomes" id="UP000306790">
    <property type="component" value="Unassembled WGS sequence"/>
</dbReference>
<gene>
    <name evidence="2" type="ORF">DJ535_17245</name>
</gene>
<reference evidence="2 3" key="1">
    <citation type="submission" date="2018-05" db="EMBL/GenBank/DDBJ databases">
        <title>Isolation and genomic analyses of lactose-positive bacteria from faecal samples of preterm neonates.</title>
        <authorList>
            <person name="Chen Y."/>
            <person name="Brook T.C."/>
            <person name="O'Neill I."/>
            <person name="Soe C.Z."/>
            <person name="Hall L.J."/>
            <person name="Hoyles L."/>
        </authorList>
    </citation>
    <scope>NUCLEOTIDE SEQUENCE [LARGE SCALE GENOMIC DNA]</scope>
    <source>
        <strain evidence="2 3">P080C CL</strain>
    </source>
</reference>
<evidence type="ECO:0000313" key="3">
    <source>
        <dbReference type="Proteomes" id="UP000306790"/>
    </source>
</evidence>
<keyword evidence="1" id="KW-0472">Membrane</keyword>
<accession>A0ABY2PRJ5</accession>
<sequence>MFMLFRLKLTNTYGSVIYPFRFRLYTRGFATATRRISCINLSLYSSACVICVGVQLIASVASFPGSQP</sequence>
<protein>
    <submittedName>
        <fullName evidence="2">Transporter</fullName>
    </submittedName>
</protein>
<keyword evidence="1" id="KW-0812">Transmembrane</keyword>
<feature type="transmembrane region" description="Helical" evidence="1">
    <location>
        <begin position="41"/>
        <end position="63"/>
    </location>
</feature>
<name>A0ABY2PRJ5_9ENTR</name>
<proteinExistence type="predicted"/>
<evidence type="ECO:0000313" key="2">
    <source>
        <dbReference type="EMBL" id="THE36021.1"/>
    </source>
</evidence>
<keyword evidence="3" id="KW-1185">Reference proteome</keyword>
<evidence type="ECO:0000256" key="1">
    <source>
        <dbReference type="SAM" id="Phobius"/>
    </source>
</evidence>